<dbReference type="RefSeq" id="WP_179483113.1">
    <property type="nucleotide sequence ID" value="NZ_JACCFW010000001.1"/>
</dbReference>
<dbReference type="InterPro" id="IPR021365">
    <property type="entry name" value="DUF2891"/>
</dbReference>
<name>A0A853DJ77_9MICO</name>
<evidence type="ECO:0000313" key="1">
    <source>
        <dbReference type="EMBL" id="NYJ76009.1"/>
    </source>
</evidence>
<dbReference type="Proteomes" id="UP000571817">
    <property type="component" value="Unassembled WGS sequence"/>
</dbReference>
<proteinExistence type="predicted"/>
<dbReference type="EMBL" id="JACCFW010000001">
    <property type="protein sequence ID" value="NYJ76009.1"/>
    <property type="molecule type" value="Genomic_DNA"/>
</dbReference>
<organism evidence="1 2">
    <name type="scientific">Allobranchiibius huperziae</name>
    <dbReference type="NCBI Taxonomy" id="1874116"/>
    <lineage>
        <taxon>Bacteria</taxon>
        <taxon>Bacillati</taxon>
        <taxon>Actinomycetota</taxon>
        <taxon>Actinomycetes</taxon>
        <taxon>Micrococcales</taxon>
        <taxon>Dermacoccaceae</taxon>
        <taxon>Allobranchiibius</taxon>
    </lineage>
</organism>
<gene>
    <name evidence="1" type="ORF">HNR15_002972</name>
</gene>
<protein>
    <recommendedName>
        <fullName evidence="3">DUF2891 domain-containing protein</fullName>
    </recommendedName>
</protein>
<dbReference type="Pfam" id="PF11199">
    <property type="entry name" value="DUF2891"/>
    <property type="match status" value="1"/>
</dbReference>
<dbReference type="AlphaFoldDB" id="A0A853DJ77"/>
<evidence type="ECO:0008006" key="3">
    <source>
        <dbReference type="Google" id="ProtNLM"/>
    </source>
</evidence>
<sequence length="341" mass="37250">MTDDRGADWRERCAAQWADTIASVLATTYPYGAAHQSLTPDDVDVTPDRLHPAFHGCLDWHSSVHMQWSAVRLLTLAPEQLGTERRARLRAVLDARLTSVHLAREAAYLRERPSFERPYGWGWAAALALAAEQSEEPGAHGWALATRPLFDVVADLVLAWLPELAYPVRHGTHANTAFALALVHEAASALGRPGVADAIAARAREWFGADRGYPVAWEPGGSDFLSPALCEADLMGRVLPAPEYEAWLAAFLPGLGAPDDPLLELPEVRDRSDGHAVHLFGLALSRAWQLRRLQGLLPPDRSGRVARASARQVAHVEREIVAGDFMSTHWLVSFALLAATA</sequence>
<comment type="caution">
    <text evidence="1">The sequence shown here is derived from an EMBL/GenBank/DDBJ whole genome shotgun (WGS) entry which is preliminary data.</text>
</comment>
<keyword evidence="2" id="KW-1185">Reference proteome</keyword>
<accession>A0A853DJ77</accession>
<evidence type="ECO:0000313" key="2">
    <source>
        <dbReference type="Proteomes" id="UP000571817"/>
    </source>
</evidence>
<reference evidence="1 2" key="1">
    <citation type="submission" date="2020-07" db="EMBL/GenBank/DDBJ databases">
        <title>Sequencing the genomes of 1000 actinobacteria strains.</title>
        <authorList>
            <person name="Klenk H.-P."/>
        </authorList>
    </citation>
    <scope>NUCLEOTIDE SEQUENCE [LARGE SCALE GENOMIC DNA]</scope>
    <source>
        <strain evidence="1 2">DSM 29531</strain>
    </source>
</reference>